<keyword evidence="10" id="KW-1185">Reference proteome</keyword>
<evidence type="ECO:0008006" key="11">
    <source>
        <dbReference type="Google" id="ProtNLM"/>
    </source>
</evidence>
<keyword evidence="3 4" id="KW-0648">Protein biosynthesis</keyword>
<comment type="similarity">
    <text evidence="1">Belongs to the GST superfamily.</text>
</comment>
<evidence type="ECO:0000259" key="7">
    <source>
        <dbReference type="PROSITE" id="PS50404"/>
    </source>
</evidence>
<evidence type="ECO:0000256" key="2">
    <source>
        <dbReference type="ARBA" id="ARBA00022768"/>
    </source>
</evidence>
<evidence type="ECO:0000259" key="8">
    <source>
        <dbReference type="PROSITE" id="PS50405"/>
    </source>
</evidence>
<dbReference type="PANTHER" id="PTHR43986:SF1">
    <property type="entry name" value="ELONGATION FACTOR 1-GAMMA"/>
    <property type="match status" value="1"/>
</dbReference>
<feature type="domain" description="GST N-terminal" evidence="7">
    <location>
        <begin position="2"/>
        <end position="83"/>
    </location>
</feature>
<dbReference type="Pfam" id="PF02798">
    <property type="entry name" value="GST_N"/>
    <property type="match status" value="1"/>
</dbReference>
<dbReference type="PROSITE" id="PS50404">
    <property type="entry name" value="GST_NTER"/>
    <property type="match status" value="1"/>
</dbReference>
<reference evidence="9 10" key="1">
    <citation type="submission" date="2024-09" db="EMBL/GenBank/DDBJ databases">
        <title>Rethinking Asexuality: The Enigmatic Case of Functional Sexual Genes in Lepraria (Stereocaulaceae).</title>
        <authorList>
            <person name="Doellman M."/>
            <person name="Sun Y."/>
            <person name="Barcenas-Pena A."/>
            <person name="Lumbsch H.T."/>
            <person name="Grewe F."/>
        </authorList>
    </citation>
    <scope>NUCLEOTIDE SEQUENCE [LARGE SCALE GENOMIC DNA]</scope>
    <source>
        <strain evidence="9 10">Grewe 0041</strain>
    </source>
</reference>
<dbReference type="InterPro" id="IPR036282">
    <property type="entry name" value="Glutathione-S-Trfase_C_sf"/>
</dbReference>
<dbReference type="Gene3D" id="3.40.30.10">
    <property type="entry name" value="Glutaredoxin"/>
    <property type="match status" value="1"/>
</dbReference>
<dbReference type="Proteomes" id="UP001590951">
    <property type="component" value="Unassembled WGS sequence"/>
</dbReference>
<dbReference type="InterPro" id="IPR040079">
    <property type="entry name" value="Glutathione_S-Trfase"/>
</dbReference>
<dbReference type="CDD" id="cd03044">
    <property type="entry name" value="GST_N_EF1Bgamma"/>
    <property type="match status" value="1"/>
</dbReference>
<dbReference type="InterPro" id="IPR036433">
    <property type="entry name" value="EF1B_G_C_sf"/>
</dbReference>
<organism evidence="9 10">
    <name type="scientific">Lepraria finkii</name>
    <dbReference type="NCBI Taxonomy" id="1340010"/>
    <lineage>
        <taxon>Eukaryota</taxon>
        <taxon>Fungi</taxon>
        <taxon>Dikarya</taxon>
        <taxon>Ascomycota</taxon>
        <taxon>Pezizomycotina</taxon>
        <taxon>Lecanoromycetes</taxon>
        <taxon>OSLEUM clade</taxon>
        <taxon>Lecanoromycetidae</taxon>
        <taxon>Lecanorales</taxon>
        <taxon>Lecanorineae</taxon>
        <taxon>Stereocaulaceae</taxon>
        <taxon>Lepraria</taxon>
    </lineage>
</organism>
<dbReference type="InterPro" id="IPR004045">
    <property type="entry name" value="Glutathione_S-Trfase_N"/>
</dbReference>
<dbReference type="Gene3D" id="3.30.70.1010">
    <property type="entry name" value="Translation elongation factor EF1B, gamma chain, conserved domain"/>
    <property type="match status" value="1"/>
</dbReference>
<dbReference type="SFLD" id="SFLDS00019">
    <property type="entry name" value="Glutathione_Transferase_(cytos"/>
    <property type="match status" value="1"/>
</dbReference>
<dbReference type="InterPro" id="IPR001662">
    <property type="entry name" value="EF1B_G_C"/>
</dbReference>
<gene>
    <name evidence="9" type="ORF">ABVK25_007192</name>
</gene>
<dbReference type="Pfam" id="PF00043">
    <property type="entry name" value="GST_C"/>
    <property type="match status" value="1"/>
</dbReference>
<dbReference type="SFLD" id="SFLDG00358">
    <property type="entry name" value="Main_(cytGST)"/>
    <property type="match status" value="1"/>
</dbReference>
<dbReference type="Pfam" id="PF00647">
    <property type="entry name" value="EF1G"/>
    <property type="match status" value="1"/>
</dbReference>
<dbReference type="EMBL" id="JBHFEH010000026">
    <property type="protein sequence ID" value="KAL2052632.1"/>
    <property type="molecule type" value="Genomic_DNA"/>
</dbReference>
<protein>
    <recommendedName>
        <fullName evidence="11">Elongation factor 1-gamma</fullName>
    </recommendedName>
</protein>
<accession>A0ABR4B425</accession>
<feature type="compositionally biased region" description="Basic and acidic residues" evidence="5">
    <location>
        <begin position="218"/>
        <end position="244"/>
    </location>
</feature>
<evidence type="ECO:0000256" key="1">
    <source>
        <dbReference type="ARBA" id="ARBA00007409"/>
    </source>
</evidence>
<evidence type="ECO:0000259" key="6">
    <source>
        <dbReference type="PROSITE" id="PS50040"/>
    </source>
</evidence>
<dbReference type="PROSITE" id="PS50405">
    <property type="entry name" value="GST_CTER"/>
    <property type="match status" value="1"/>
</dbReference>
<proteinExistence type="inferred from homology"/>
<dbReference type="InterPro" id="IPR036249">
    <property type="entry name" value="Thioredoxin-like_sf"/>
</dbReference>
<dbReference type="CDD" id="cd03181">
    <property type="entry name" value="GST_C_EF1Bgamma_like"/>
    <property type="match status" value="1"/>
</dbReference>
<sequence>MAFGKLYTREGNARSTAIQAVAKANKLDLEIVETDITKGPLSTEYLKLNKLGFIPSFVGADGYELTECIAIAIYITSQNEKTSLLGKTKQDYASIVRWMSFANHEVLPPLASWIRPIIGRDPYNKKNVEESQKKALKAVSVLEEHLLVHTFLVGERVTLADLFAAGIIFRGFQYFFDKKWREENPNVTRWYETVYNQPIYSAVVGKLEFIDQAIENKAPKTDKQEKPKKEQAAKKEQPKPKAKEIEEEEEEEEKPAPKPKHPLEALPKATLVLDDWKRKYSNEETREVALPWFWENFNPEEYSIWKCDYKYNDELTQTFMTANLIGGFFTRLEASRKYIFGCASVYGVKNDSVIQGAFVIRGQEEKPAFDVAPDYESYEFTRLDPNKAEDKEFVNDQWSWDKPITVEGKIYEWADGKVFK</sequence>
<name>A0ABR4B425_9LECA</name>
<dbReference type="SUPFAM" id="SSF47616">
    <property type="entry name" value="GST C-terminal domain-like"/>
    <property type="match status" value="1"/>
</dbReference>
<feature type="domain" description="GST C-terminal" evidence="8">
    <location>
        <begin position="88"/>
        <end position="214"/>
    </location>
</feature>
<evidence type="ECO:0000256" key="3">
    <source>
        <dbReference type="ARBA" id="ARBA00022917"/>
    </source>
</evidence>
<evidence type="ECO:0000313" key="10">
    <source>
        <dbReference type="Proteomes" id="UP001590951"/>
    </source>
</evidence>
<dbReference type="InterPro" id="IPR004046">
    <property type="entry name" value="GST_C"/>
</dbReference>
<dbReference type="InterPro" id="IPR050802">
    <property type="entry name" value="EF-GSTs"/>
</dbReference>
<dbReference type="Gene3D" id="1.20.1050.10">
    <property type="match status" value="1"/>
</dbReference>
<dbReference type="PROSITE" id="PS50040">
    <property type="entry name" value="EF1G_C"/>
    <property type="match status" value="1"/>
</dbReference>
<keyword evidence="2 4" id="KW-0251">Elongation factor</keyword>
<feature type="domain" description="EF-1-gamma C-terminal" evidence="6">
    <location>
        <begin position="259"/>
        <end position="420"/>
    </location>
</feature>
<feature type="region of interest" description="Disordered" evidence="5">
    <location>
        <begin position="218"/>
        <end position="262"/>
    </location>
</feature>
<evidence type="ECO:0000256" key="5">
    <source>
        <dbReference type="SAM" id="MobiDB-lite"/>
    </source>
</evidence>
<comment type="caution">
    <text evidence="9">The sequence shown here is derived from an EMBL/GenBank/DDBJ whole genome shotgun (WGS) entry which is preliminary data.</text>
</comment>
<dbReference type="InterPro" id="IPR010987">
    <property type="entry name" value="Glutathione-S-Trfase_C-like"/>
</dbReference>
<dbReference type="SUPFAM" id="SSF89942">
    <property type="entry name" value="eEF1-gamma domain"/>
    <property type="match status" value="1"/>
</dbReference>
<dbReference type="PANTHER" id="PTHR43986">
    <property type="entry name" value="ELONGATION FACTOR 1-GAMMA"/>
    <property type="match status" value="1"/>
</dbReference>
<dbReference type="SMART" id="SM01183">
    <property type="entry name" value="EF1G"/>
    <property type="match status" value="1"/>
</dbReference>
<evidence type="ECO:0000256" key="4">
    <source>
        <dbReference type="PROSITE-ProRule" id="PRU00519"/>
    </source>
</evidence>
<evidence type="ECO:0000313" key="9">
    <source>
        <dbReference type="EMBL" id="KAL2052632.1"/>
    </source>
</evidence>
<dbReference type="SUPFAM" id="SSF52833">
    <property type="entry name" value="Thioredoxin-like"/>
    <property type="match status" value="1"/>
</dbReference>